<dbReference type="GO" id="GO:0016491">
    <property type="term" value="F:oxidoreductase activity"/>
    <property type="evidence" value="ECO:0007669"/>
    <property type="project" value="UniProtKB-KW"/>
</dbReference>
<gene>
    <name evidence="3" type="ORF">ACRE_035100</name>
</gene>
<reference evidence="4" key="1">
    <citation type="journal article" date="2014" name="Genome Announc.">
        <title>Genome sequence and annotation of Acremonium chrysogenum, producer of the beta-lactam antibiotic cephalosporin C.</title>
        <authorList>
            <person name="Terfehr D."/>
            <person name="Dahlmann T.A."/>
            <person name="Specht T."/>
            <person name="Zadra I."/>
            <person name="Kuernsteiner H."/>
            <person name="Kueck U."/>
        </authorList>
    </citation>
    <scope>NUCLEOTIDE SEQUENCE [LARGE SCALE GENOMIC DNA]</scope>
    <source>
        <strain evidence="4">ATCC 11550 / CBS 779.69 / DSM 880 / IAM 14645 / JCM 23072 / IMI 49137</strain>
    </source>
</reference>
<dbReference type="InterPro" id="IPR023210">
    <property type="entry name" value="NADP_OxRdtase_dom"/>
</dbReference>
<dbReference type="SUPFAM" id="SSF51430">
    <property type="entry name" value="NAD(P)-linked oxidoreductase"/>
    <property type="match status" value="1"/>
</dbReference>
<dbReference type="HOGENOM" id="CLU_023205_0_0_1"/>
<dbReference type="InterPro" id="IPR020471">
    <property type="entry name" value="AKR"/>
</dbReference>
<evidence type="ECO:0000256" key="1">
    <source>
        <dbReference type="ARBA" id="ARBA00023002"/>
    </source>
</evidence>
<evidence type="ECO:0000313" key="4">
    <source>
        <dbReference type="Proteomes" id="UP000029964"/>
    </source>
</evidence>
<sequence>MVVCKTTFKLNNGKLHPRGKPERYTAINADTPSRARIPRCRPRNVAGYDFVTRTPQWMLDLPSQAGTDDEKKLEESIIHALKVGYRLIDTAQLYGIENVVGRAIRNSGIPRSEVTVVTKFWGEYHHDPAEALRTSLAELAMEYIDVFLMHWPWATTPAPEKKPLRKDESPTFIETWKKMEELVGAQCRAIGVSNFTQRTLDELLSSAKIVPAINQIELHALNPNLKLVPYCQSKGIVVMSWATLGGGGNNDSKELILNHNLFTGIAKVHNCSPGVVSLSWAVQRGICVIPKSASKTRIEENINLVTLTEEEMAAINGAQDTIKKHRLAKNIHSMRMDVDGKPTLMMWTWEDLGWEDAQGNWLT</sequence>
<evidence type="ECO:0000259" key="2">
    <source>
        <dbReference type="Pfam" id="PF00248"/>
    </source>
</evidence>
<dbReference type="OrthoDB" id="5945798at2759"/>
<keyword evidence="1" id="KW-0560">Oxidoreductase</keyword>
<proteinExistence type="predicted"/>
<dbReference type="PANTHER" id="PTHR43827">
    <property type="entry name" value="2,5-DIKETO-D-GLUCONIC ACID REDUCTASE"/>
    <property type="match status" value="1"/>
</dbReference>
<dbReference type="Proteomes" id="UP000029964">
    <property type="component" value="Unassembled WGS sequence"/>
</dbReference>
<dbReference type="PRINTS" id="PR00069">
    <property type="entry name" value="ALDKETRDTASE"/>
</dbReference>
<feature type="domain" description="NADP-dependent oxidoreductase" evidence="2">
    <location>
        <begin position="68"/>
        <end position="318"/>
    </location>
</feature>
<dbReference type="InterPro" id="IPR036812">
    <property type="entry name" value="NAD(P)_OxRdtase_dom_sf"/>
</dbReference>
<dbReference type="CDD" id="cd19071">
    <property type="entry name" value="AKR_AKR1-5-like"/>
    <property type="match status" value="1"/>
</dbReference>
<organism evidence="3 4">
    <name type="scientific">Hapsidospora chrysogenum (strain ATCC 11550 / CBS 779.69 / DSM 880 / IAM 14645 / JCM 23072 / IMI 49137)</name>
    <name type="common">Acremonium chrysogenum</name>
    <dbReference type="NCBI Taxonomy" id="857340"/>
    <lineage>
        <taxon>Eukaryota</taxon>
        <taxon>Fungi</taxon>
        <taxon>Dikarya</taxon>
        <taxon>Ascomycota</taxon>
        <taxon>Pezizomycotina</taxon>
        <taxon>Sordariomycetes</taxon>
        <taxon>Hypocreomycetidae</taxon>
        <taxon>Hypocreales</taxon>
        <taxon>Bionectriaceae</taxon>
        <taxon>Hapsidospora</taxon>
    </lineage>
</organism>
<dbReference type="AlphaFoldDB" id="A0A086T8D9"/>
<dbReference type="PROSITE" id="PS00063">
    <property type="entry name" value="ALDOKETO_REDUCTASE_3"/>
    <property type="match status" value="1"/>
</dbReference>
<dbReference type="EMBL" id="JPKY01000029">
    <property type="protein sequence ID" value="KFH45621.1"/>
    <property type="molecule type" value="Genomic_DNA"/>
</dbReference>
<comment type="caution">
    <text evidence="3">The sequence shown here is derived from an EMBL/GenBank/DDBJ whole genome shotgun (WGS) entry which is preliminary data.</text>
</comment>
<dbReference type="STRING" id="857340.A0A086T8D9"/>
<dbReference type="PROSITE" id="PS00798">
    <property type="entry name" value="ALDOKETO_REDUCTASE_1"/>
    <property type="match status" value="1"/>
</dbReference>
<name>A0A086T8D9_HAPC1</name>
<dbReference type="InterPro" id="IPR018170">
    <property type="entry name" value="Aldo/ket_reductase_CS"/>
</dbReference>
<dbReference type="PANTHER" id="PTHR43827:SF8">
    <property type="entry name" value="ALDO_KETO REDUCTASE FAMILY PROTEIN"/>
    <property type="match status" value="1"/>
</dbReference>
<dbReference type="Gene3D" id="3.20.20.100">
    <property type="entry name" value="NADP-dependent oxidoreductase domain"/>
    <property type="match status" value="1"/>
</dbReference>
<dbReference type="Pfam" id="PF00248">
    <property type="entry name" value="Aldo_ket_red"/>
    <property type="match status" value="1"/>
</dbReference>
<keyword evidence="4" id="KW-1185">Reference proteome</keyword>
<evidence type="ECO:0000313" key="3">
    <source>
        <dbReference type="EMBL" id="KFH45621.1"/>
    </source>
</evidence>
<protein>
    <submittedName>
        <fullName evidence="3">Glycerol 2-dehydrogenase-like protein</fullName>
    </submittedName>
</protein>
<accession>A0A086T8D9</accession>